<dbReference type="SMART" id="SM00220">
    <property type="entry name" value="S_TKc"/>
    <property type="match status" value="1"/>
</dbReference>
<keyword evidence="3 7" id="KW-0547">Nucleotide-binding</keyword>
<feature type="cross-link" description="Glycyl lysine isopeptide (Lys-Gly) (interchain with G-Cter in SUMO2)" evidence="8">
    <location>
        <position position="215"/>
    </location>
</feature>
<dbReference type="AlphaFoldDB" id="X6NBQ9"/>
<feature type="active site" description="Proton acceptor" evidence="6">
    <location>
        <position position="213"/>
    </location>
</feature>
<dbReference type="SUPFAM" id="SSF56112">
    <property type="entry name" value="Protein kinase-like (PK-like)"/>
    <property type="match status" value="1"/>
</dbReference>
<dbReference type="GO" id="GO:0004674">
    <property type="term" value="F:protein serine/threonine kinase activity"/>
    <property type="evidence" value="ECO:0007669"/>
    <property type="project" value="UniProtKB-KW"/>
</dbReference>
<dbReference type="PROSITE" id="PS00108">
    <property type="entry name" value="PROTEIN_KINASE_ST"/>
    <property type="match status" value="1"/>
</dbReference>
<feature type="binding site" evidence="7">
    <location>
        <position position="120"/>
    </location>
    <ligand>
        <name>ATP</name>
        <dbReference type="ChEBI" id="CHEBI:30616"/>
    </ligand>
</feature>
<evidence type="ECO:0000256" key="2">
    <source>
        <dbReference type="ARBA" id="ARBA00022679"/>
    </source>
</evidence>
<dbReference type="PANTHER" id="PTHR24350">
    <property type="entry name" value="SERINE/THREONINE-PROTEIN KINASE IAL-RELATED"/>
    <property type="match status" value="1"/>
</dbReference>
<dbReference type="OrthoDB" id="193931at2759"/>
<evidence type="ECO:0000259" key="11">
    <source>
        <dbReference type="PROSITE" id="PS50011"/>
    </source>
</evidence>
<dbReference type="PROSITE" id="PS50011">
    <property type="entry name" value="PROTEIN_KINASE_DOM"/>
    <property type="match status" value="1"/>
</dbReference>
<accession>X6NBQ9</accession>
<protein>
    <submittedName>
        <fullName evidence="12">Protein kinase domain containing protein</fullName>
    </submittedName>
</protein>
<feature type="domain" description="Protein kinase" evidence="11">
    <location>
        <begin position="91"/>
        <end position="223"/>
    </location>
</feature>
<dbReference type="InterPro" id="IPR000719">
    <property type="entry name" value="Prot_kinase_dom"/>
</dbReference>
<dbReference type="Proteomes" id="UP000023152">
    <property type="component" value="Unassembled WGS sequence"/>
</dbReference>
<evidence type="ECO:0000256" key="5">
    <source>
        <dbReference type="ARBA" id="ARBA00022840"/>
    </source>
</evidence>
<comment type="similarity">
    <text evidence="10">Belongs to the protein kinase superfamily.</text>
</comment>
<evidence type="ECO:0000256" key="8">
    <source>
        <dbReference type="PIRSR" id="PIRSR630616-3"/>
    </source>
</evidence>
<keyword evidence="4 12" id="KW-0418">Kinase</keyword>
<evidence type="ECO:0000256" key="4">
    <source>
        <dbReference type="ARBA" id="ARBA00022777"/>
    </source>
</evidence>
<proteinExistence type="inferred from homology"/>
<evidence type="ECO:0000313" key="12">
    <source>
        <dbReference type="EMBL" id="ETO23735.1"/>
    </source>
</evidence>
<evidence type="ECO:0000313" key="13">
    <source>
        <dbReference type="Proteomes" id="UP000023152"/>
    </source>
</evidence>
<dbReference type="InterPro" id="IPR030616">
    <property type="entry name" value="Aur-like"/>
</dbReference>
<sequence length="223" mass="25902">MYAPQFGHPLSNRSNRIFSLDDSILRDSQKDMNAAFEELKAEKEAKHNAGERKQKQRLRQTQVQGAQAQLQIGLPDKEGELTEAEFYKKYWIEAGKLGEGSFARVRKITRKHDRRAFALKVIKKAGKTKEDLDALQKEIEILRKLNHKNVVRLTDWVETKKRIYMVVEFCNGGDVFERILKQKTFSEWEAGHVVRQVAEGLEHIHSKGIVHRDLKPDNLMYFG</sequence>
<evidence type="ECO:0000256" key="3">
    <source>
        <dbReference type="ARBA" id="ARBA00022741"/>
    </source>
</evidence>
<feature type="binding site" evidence="9">
    <location>
        <position position="124"/>
    </location>
    <ligand>
        <name>ATP</name>
        <dbReference type="ChEBI" id="CHEBI:30616"/>
    </ligand>
</feature>
<dbReference type="GO" id="GO:0005524">
    <property type="term" value="F:ATP binding"/>
    <property type="evidence" value="ECO:0007669"/>
    <property type="project" value="UniProtKB-UniRule"/>
</dbReference>
<dbReference type="EMBL" id="ASPP01009739">
    <property type="protein sequence ID" value="ETO23735.1"/>
    <property type="molecule type" value="Genomic_DNA"/>
</dbReference>
<evidence type="ECO:0000256" key="1">
    <source>
        <dbReference type="ARBA" id="ARBA00022527"/>
    </source>
</evidence>
<gene>
    <name evidence="12" type="ORF">RFI_13440</name>
</gene>
<dbReference type="Gene3D" id="1.10.510.10">
    <property type="entry name" value="Transferase(Phosphotransferase) domain 1"/>
    <property type="match status" value="1"/>
</dbReference>
<evidence type="ECO:0000256" key="7">
    <source>
        <dbReference type="PIRSR" id="PIRSR630616-2"/>
    </source>
</evidence>
<evidence type="ECO:0000256" key="6">
    <source>
        <dbReference type="PIRSR" id="PIRSR630616-1"/>
    </source>
</evidence>
<evidence type="ECO:0000256" key="9">
    <source>
        <dbReference type="PROSITE-ProRule" id="PRU10141"/>
    </source>
</evidence>
<keyword evidence="2" id="KW-0808">Transferase</keyword>
<name>X6NBQ9_RETFI</name>
<dbReference type="InterPro" id="IPR008271">
    <property type="entry name" value="Ser/Thr_kinase_AS"/>
</dbReference>
<dbReference type="InterPro" id="IPR011009">
    <property type="entry name" value="Kinase-like_dom_sf"/>
</dbReference>
<keyword evidence="5 7" id="KW-0067">ATP-binding</keyword>
<dbReference type="Pfam" id="PF00069">
    <property type="entry name" value="Pkinase"/>
    <property type="match status" value="1"/>
</dbReference>
<keyword evidence="13" id="KW-1185">Reference proteome</keyword>
<keyword evidence="1 10" id="KW-0723">Serine/threonine-protein kinase</keyword>
<reference evidence="12 13" key="1">
    <citation type="journal article" date="2013" name="Curr. Biol.">
        <title>The Genome of the Foraminiferan Reticulomyxa filosa.</title>
        <authorList>
            <person name="Glockner G."/>
            <person name="Hulsmann N."/>
            <person name="Schleicher M."/>
            <person name="Noegel A.A."/>
            <person name="Eichinger L."/>
            <person name="Gallinger C."/>
            <person name="Pawlowski J."/>
            <person name="Sierra R."/>
            <person name="Euteneuer U."/>
            <person name="Pillet L."/>
            <person name="Moustafa A."/>
            <person name="Platzer M."/>
            <person name="Groth M."/>
            <person name="Szafranski K."/>
            <person name="Schliwa M."/>
        </authorList>
    </citation>
    <scope>NUCLEOTIDE SEQUENCE [LARGE SCALE GENOMIC DNA]</scope>
</reference>
<evidence type="ECO:0000256" key="10">
    <source>
        <dbReference type="RuleBase" id="RU000304"/>
    </source>
</evidence>
<dbReference type="InterPro" id="IPR017441">
    <property type="entry name" value="Protein_kinase_ATP_BS"/>
</dbReference>
<organism evidence="12 13">
    <name type="scientific">Reticulomyxa filosa</name>
    <dbReference type="NCBI Taxonomy" id="46433"/>
    <lineage>
        <taxon>Eukaryota</taxon>
        <taxon>Sar</taxon>
        <taxon>Rhizaria</taxon>
        <taxon>Retaria</taxon>
        <taxon>Foraminifera</taxon>
        <taxon>Monothalamids</taxon>
        <taxon>Reticulomyxidae</taxon>
        <taxon>Reticulomyxa</taxon>
    </lineage>
</organism>
<dbReference type="PROSITE" id="PS00107">
    <property type="entry name" value="PROTEIN_KINASE_ATP"/>
    <property type="match status" value="1"/>
</dbReference>
<comment type="caution">
    <text evidence="12">The sequence shown here is derived from an EMBL/GenBank/DDBJ whole genome shotgun (WGS) entry which is preliminary data.</text>
</comment>
<dbReference type="FunFam" id="3.30.200.20:FF:000042">
    <property type="entry name" value="Aurora kinase A"/>
    <property type="match status" value="1"/>
</dbReference>